<dbReference type="InterPro" id="IPR013538">
    <property type="entry name" value="ASHA1/2-like_C"/>
</dbReference>
<evidence type="ECO:0000313" key="4">
    <source>
        <dbReference type="Proteomes" id="UP001597438"/>
    </source>
</evidence>
<sequence>MDQQDFTATILVKQSPAIAFEAIKNFRAWWSEDIEGKTDKLNEVFFYHYKDVHLCKMKLIEIEPNKKLIYQVLDNQFNFVADKNEWINTKLVFEVSEENERTKVKFTHKGLVPEYECYKVCEDAWGNYIKKSLYDLITTGEGQPNPKNKEGFNAEIVKEWIT</sequence>
<dbReference type="Gene3D" id="3.30.530.20">
    <property type="match status" value="1"/>
</dbReference>
<dbReference type="Pfam" id="PF08327">
    <property type="entry name" value="AHSA1"/>
    <property type="match status" value="1"/>
</dbReference>
<dbReference type="EMBL" id="JBHUOJ010000016">
    <property type="protein sequence ID" value="MFD2833233.1"/>
    <property type="molecule type" value="Genomic_DNA"/>
</dbReference>
<evidence type="ECO:0000313" key="3">
    <source>
        <dbReference type="EMBL" id="MFD2833233.1"/>
    </source>
</evidence>
<keyword evidence="4" id="KW-1185">Reference proteome</keyword>
<gene>
    <name evidence="3" type="ORF">ACFSYS_08015</name>
</gene>
<dbReference type="RefSeq" id="WP_251740999.1">
    <property type="nucleotide sequence ID" value="NZ_JBHUOJ010000016.1"/>
</dbReference>
<feature type="domain" description="Activator of Hsp90 ATPase homologue 1/2-like C-terminal" evidence="2">
    <location>
        <begin position="50"/>
        <end position="135"/>
    </location>
</feature>
<name>A0ABW5X7B5_9FLAO</name>
<dbReference type="SUPFAM" id="SSF55961">
    <property type="entry name" value="Bet v1-like"/>
    <property type="match status" value="1"/>
</dbReference>
<dbReference type="Proteomes" id="UP001597438">
    <property type="component" value="Unassembled WGS sequence"/>
</dbReference>
<accession>A0ABW5X7B5</accession>
<proteinExistence type="inferred from homology"/>
<organism evidence="3 4">
    <name type="scientific">Christiangramia antarctica</name>
    <dbReference type="NCBI Taxonomy" id="2058158"/>
    <lineage>
        <taxon>Bacteria</taxon>
        <taxon>Pseudomonadati</taxon>
        <taxon>Bacteroidota</taxon>
        <taxon>Flavobacteriia</taxon>
        <taxon>Flavobacteriales</taxon>
        <taxon>Flavobacteriaceae</taxon>
        <taxon>Christiangramia</taxon>
    </lineage>
</organism>
<protein>
    <submittedName>
        <fullName evidence="3">SRPBCC domain-containing protein</fullName>
    </submittedName>
</protein>
<evidence type="ECO:0000259" key="2">
    <source>
        <dbReference type="Pfam" id="PF08327"/>
    </source>
</evidence>
<reference evidence="4" key="1">
    <citation type="journal article" date="2019" name="Int. J. Syst. Evol. Microbiol.">
        <title>The Global Catalogue of Microorganisms (GCM) 10K type strain sequencing project: providing services to taxonomists for standard genome sequencing and annotation.</title>
        <authorList>
            <consortium name="The Broad Institute Genomics Platform"/>
            <consortium name="The Broad Institute Genome Sequencing Center for Infectious Disease"/>
            <person name="Wu L."/>
            <person name="Ma J."/>
        </authorList>
    </citation>
    <scope>NUCLEOTIDE SEQUENCE [LARGE SCALE GENOMIC DNA]</scope>
    <source>
        <strain evidence="4">KCTC 52925</strain>
    </source>
</reference>
<dbReference type="CDD" id="cd07814">
    <property type="entry name" value="SRPBCC_CalC_Aha1-like"/>
    <property type="match status" value="1"/>
</dbReference>
<comment type="similarity">
    <text evidence="1">Belongs to the AHA1 family.</text>
</comment>
<comment type="caution">
    <text evidence="3">The sequence shown here is derived from an EMBL/GenBank/DDBJ whole genome shotgun (WGS) entry which is preliminary data.</text>
</comment>
<dbReference type="InterPro" id="IPR023393">
    <property type="entry name" value="START-like_dom_sf"/>
</dbReference>
<evidence type="ECO:0000256" key="1">
    <source>
        <dbReference type="ARBA" id="ARBA00006817"/>
    </source>
</evidence>